<dbReference type="PANTHER" id="PTHR22954:SF3">
    <property type="entry name" value="PROTEIN CBG08539"/>
    <property type="match status" value="1"/>
</dbReference>
<dbReference type="Pfam" id="PF03564">
    <property type="entry name" value="DUF1759"/>
    <property type="match status" value="1"/>
</dbReference>
<organism evidence="3">
    <name type="scientific">Cyprideis torosa</name>
    <dbReference type="NCBI Taxonomy" id="163714"/>
    <lineage>
        <taxon>Eukaryota</taxon>
        <taxon>Metazoa</taxon>
        <taxon>Ecdysozoa</taxon>
        <taxon>Arthropoda</taxon>
        <taxon>Crustacea</taxon>
        <taxon>Oligostraca</taxon>
        <taxon>Ostracoda</taxon>
        <taxon>Podocopa</taxon>
        <taxon>Podocopida</taxon>
        <taxon>Cytherocopina</taxon>
        <taxon>Cytheroidea</taxon>
        <taxon>Cytherideidae</taxon>
        <taxon>Cyprideis</taxon>
    </lineage>
</organism>
<dbReference type="EMBL" id="OB665217">
    <property type="protein sequence ID" value="CAD7232836.1"/>
    <property type="molecule type" value="Genomic_DNA"/>
</dbReference>
<feature type="compositionally biased region" description="Low complexity" evidence="1">
    <location>
        <begin position="515"/>
        <end position="529"/>
    </location>
</feature>
<dbReference type="PANTHER" id="PTHR22954">
    <property type="entry name" value="RETROVIRAL PROTEASE-RELATED"/>
    <property type="match status" value="1"/>
</dbReference>
<dbReference type="OrthoDB" id="6375181at2759"/>
<feature type="region of interest" description="Disordered" evidence="1">
    <location>
        <begin position="88"/>
        <end position="117"/>
    </location>
</feature>
<dbReference type="AlphaFoldDB" id="A0A7R8WJC7"/>
<evidence type="ECO:0000313" key="3">
    <source>
        <dbReference type="EMBL" id="CAD7232836.1"/>
    </source>
</evidence>
<feature type="compositionally biased region" description="Polar residues" evidence="1">
    <location>
        <begin position="473"/>
        <end position="482"/>
    </location>
</feature>
<feature type="region of interest" description="Disordered" evidence="1">
    <location>
        <begin position="304"/>
        <end position="340"/>
    </location>
</feature>
<evidence type="ECO:0000256" key="1">
    <source>
        <dbReference type="SAM" id="MobiDB-lite"/>
    </source>
</evidence>
<dbReference type="Gene3D" id="2.40.70.10">
    <property type="entry name" value="Acid Proteases"/>
    <property type="match status" value="1"/>
</dbReference>
<feature type="domain" description="DUF1758" evidence="2">
    <location>
        <begin position="569"/>
        <end position="694"/>
    </location>
</feature>
<reference evidence="3" key="1">
    <citation type="submission" date="2020-11" db="EMBL/GenBank/DDBJ databases">
        <authorList>
            <person name="Tran Van P."/>
        </authorList>
    </citation>
    <scope>NUCLEOTIDE SEQUENCE</scope>
</reference>
<gene>
    <name evidence="3" type="ORF">CTOB1V02_LOCUS10663</name>
</gene>
<accession>A0A7R8WJC7</accession>
<dbReference type="InterPro" id="IPR008737">
    <property type="entry name" value="DUF1758"/>
</dbReference>
<sequence length="775" mass="85505">MEYVVVRFLGGEYDGDYEEAPITWLDGKWCSFPPGFIDIPSHIYKKMKQVGKPLGEDALQFEVKVVKICGTWDEAVAKRKFCQKKGLKAEPPTDEDLTGPQRRRLMKRRADTSTSPFGDTAAPFGAHHFSVDLPPTFWWTPLLPFGGLPSCLSVDSLLSCLSVDPLLPFGGHPSCLSVDSLLPFGGPPPAFRFPHKVITSDSQDFFIMSERPALLTSVTTLGRKVERLLDEIPLDIAELKVTPTQLKDKAPRLSAVDEEIQKKLEEDFADEELEQRMTDEINGAKIYRDNVSRWLTLGQEAIQAHTSNQNNGTATTSTNGGNNTPRSGVNADVPPPVAPSSSFRLPEFKLPRFNGQDFLRFPSYFDQFKSLVHQNPTLTDVQRFCLLKESLSGTPLALVDGLMVTSENYAKALDLLEESYNDANLLLGIFLPEEIQLNWYNKNSEPQTRFSFAGLLAFLKENVRSRQACRLLTGTSQPPSHGSNRETARNWPPNATKAPPRNRPTQERTASSAPSTSGLSTTQLQSSSGPANTVPMTEESVLTQTEGKSLLQLIQLKAANPVDGKTATVYALFDSGASQTWIKQDLAAELGLTIREETKFKVQSFGAQSQDMHSYQVQFNLESLDGTSGAVPCTAYTAKSITGALEQSHPKEIPAHLKEIDLSTTPAFRNGMVSPSILIGAQHYWDYLTGEIIKGRPTAVRTLFGWCLSRPTNNSKTSEAVPAETFISAQVEKLWDLCSLGITEKPHESATRLYHLSSTLLHGYNDSQNSCKIGI</sequence>
<dbReference type="Pfam" id="PF05585">
    <property type="entry name" value="DUF1758"/>
    <property type="match status" value="1"/>
</dbReference>
<protein>
    <recommendedName>
        <fullName evidence="2">DUF1758 domain-containing protein</fullName>
    </recommendedName>
</protein>
<evidence type="ECO:0000259" key="2">
    <source>
        <dbReference type="Pfam" id="PF05585"/>
    </source>
</evidence>
<feature type="compositionally biased region" description="Low complexity" evidence="1">
    <location>
        <begin position="306"/>
        <end position="324"/>
    </location>
</feature>
<feature type="region of interest" description="Disordered" evidence="1">
    <location>
        <begin position="473"/>
        <end position="534"/>
    </location>
</feature>
<proteinExistence type="predicted"/>
<dbReference type="InterPro" id="IPR005312">
    <property type="entry name" value="DUF1759"/>
</dbReference>
<dbReference type="InterPro" id="IPR021109">
    <property type="entry name" value="Peptidase_aspartic_dom_sf"/>
</dbReference>
<name>A0A7R8WJC7_9CRUS</name>